<evidence type="ECO:0000313" key="2">
    <source>
        <dbReference type="EMBL" id="TFK85362.1"/>
    </source>
</evidence>
<protein>
    <recommendedName>
        <fullName evidence="1">F-box domain-containing protein</fullName>
    </recommendedName>
</protein>
<reference evidence="2 3" key="1">
    <citation type="journal article" date="2019" name="Nat. Ecol. Evol.">
        <title>Megaphylogeny resolves global patterns of mushroom evolution.</title>
        <authorList>
            <person name="Varga T."/>
            <person name="Krizsan K."/>
            <person name="Foldi C."/>
            <person name="Dima B."/>
            <person name="Sanchez-Garcia M."/>
            <person name="Sanchez-Ramirez S."/>
            <person name="Szollosi G.J."/>
            <person name="Szarkandi J.G."/>
            <person name="Papp V."/>
            <person name="Albert L."/>
            <person name="Andreopoulos W."/>
            <person name="Angelini C."/>
            <person name="Antonin V."/>
            <person name="Barry K.W."/>
            <person name="Bougher N.L."/>
            <person name="Buchanan P."/>
            <person name="Buyck B."/>
            <person name="Bense V."/>
            <person name="Catcheside P."/>
            <person name="Chovatia M."/>
            <person name="Cooper J."/>
            <person name="Damon W."/>
            <person name="Desjardin D."/>
            <person name="Finy P."/>
            <person name="Geml J."/>
            <person name="Haridas S."/>
            <person name="Hughes K."/>
            <person name="Justo A."/>
            <person name="Karasinski D."/>
            <person name="Kautmanova I."/>
            <person name="Kiss B."/>
            <person name="Kocsube S."/>
            <person name="Kotiranta H."/>
            <person name="LaButti K.M."/>
            <person name="Lechner B.E."/>
            <person name="Liimatainen K."/>
            <person name="Lipzen A."/>
            <person name="Lukacs Z."/>
            <person name="Mihaltcheva S."/>
            <person name="Morgado L.N."/>
            <person name="Niskanen T."/>
            <person name="Noordeloos M.E."/>
            <person name="Ohm R.A."/>
            <person name="Ortiz-Santana B."/>
            <person name="Ovrebo C."/>
            <person name="Racz N."/>
            <person name="Riley R."/>
            <person name="Savchenko A."/>
            <person name="Shiryaev A."/>
            <person name="Soop K."/>
            <person name="Spirin V."/>
            <person name="Szebenyi C."/>
            <person name="Tomsovsky M."/>
            <person name="Tulloss R.E."/>
            <person name="Uehling J."/>
            <person name="Grigoriev I.V."/>
            <person name="Vagvolgyi C."/>
            <person name="Papp T."/>
            <person name="Martin F.M."/>
            <person name="Miettinen O."/>
            <person name="Hibbett D.S."/>
            <person name="Nagy L.G."/>
        </authorList>
    </citation>
    <scope>NUCLEOTIDE SEQUENCE [LARGE SCALE GENOMIC DNA]</scope>
    <source>
        <strain evidence="2 3">HHB13444</strain>
    </source>
</reference>
<dbReference type="CDD" id="cd09917">
    <property type="entry name" value="F-box_SF"/>
    <property type="match status" value="1"/>
</dbReference>
<evidence type="ECO:0000313" key="3">
    <source>
        <dbReference type="Proteomes" id="UP000308197"/>
    </source>
</evidence>
<dbReference type="InterPro" id="IPR001810">
    <property type="entry name" value="F-box_dom"/>
</dbReference>
<proteinExistence type="predicted"/>
<dbReference type="Pfam" id="PF12937">
    <property type="entry name" value="F-box-like"/>
    <property type="match status" value="1"/>
</dbReference>
<gene>
    <name evidence="2" type="ORF">K466DRAFT_664550</name>
</gene>
<dbReference type="SUPFAM" id="SSF52047">
    <property type="entry name" value="RNI-like"/>
    <property type="match status" value="1"/>
</dbReference>
<dbReference type="InParanoid" id="A0A5C3P7X2"/>
<dbReference type="SUPFAM" id="SSF81383">
    <property type="entry name" value="F-box domain"/>
    <property type="match status" value="1"/>
</dbReference>
<feature type="domain" description="F-box" evidence="1">
    <location>
        <begin position="53"/>
        <end position="102"/>
    </location>
</feature>
<evidence type="ECO:0000259" key="1">
    <source>
        <dbReference type="PROSITE" id="PS50181"/>
    </source>
</evidence>
<dbReference type="PROSITE" id="PS50181">
    <property type="entry name" value="FBOX"/>
    <property type="match status" value="1"/>
</dbReference>
<dbReference type="AlphaFoldDB" id="A0A5C3P7X2"/>
<keyword evidence="3" id="KW-1185">Reference proteome</keyword>
<accession>A0A5C3P7X2</accession>
<dbReference type="Gene3D" id="3.80.10.10">
    <property type="entry name" value="Ribonuclease Inhibitor"/>
    <property type="match status" value="1"/>
</dbReference>
<dbReference type="InterPro" id="IPR032675">
    <property type="entry name" value="LRR_dom_sf"/>
</dbReference>
<organism evidence="2 3">
    <name type="scientific">Polyporus arcularius HHB13444</name>
    <dbReference type="NCBI Taxonomy" id="1314778"/>
    <lineage>
        <taxon>Eukaryota</taxon>
        <taxon>Fungi</taxon>
        <taxon>Dikarya</taxon>
        <taxon>Basidiomycota</taxon>
        <taxon>Agaricomycotina</taxon>
        <taxon>Agaricomycetes</taxon>
        <taxon>Polyporales</taxon>
        <taxon>Polyporaceae</taxon>
        <taxon>Polyporus</taxon>
    </lineage>
</organism>
<sequence>MIRSLSADDGLAPEDRVCVTGLNHVQVQSWSLLRIEEYKARICALSFVHNTAAPINHYLPPEVLTRIFGFLHPDSYHQLQYLRVCRQWRALMLHTPRFWADILSAVPLDMECLDTSQSRYRRFEFFLGHSSPRPFDITLRGFSTPAMEALAPHTHRLRSMTLSIKTSQVEHLDRLLAVGMPLLEHLSIVQLLQRVCAVAKCDGLSATPIHLSASKYPRLHTLRIARPLFTTVNAVPTIRDLVLTNWECSCTDGLYWRTRTLTPLLDALDMCPAIETVHVKNSLPPLDADPPTPAPGRIVCLPALRDLNIEGDYLRTSKFLSHIDYPPTASVAVAGIQFWHDSDNFKRALPPDLTRFHPVAHATEVSLKFGHTIVLATYAGGCPLLTYTVTGSEQRRSAGDRSMRYVSELANIFAPVRTITVLSIFVEMLLDEDWVRLLRALPNLVSLDSKGGCGVPGLLPSLSWGSNTEGCLCPALEELAFYWNYNNQFLCHKDHQDDFIRTLMGQMRMFPVGRRGSDAEAERLAGKWKLNRSAWEAEKWHPSYPAVTVFRSVMAAMLKNRAEHGTPLKVLSVYIPEPRLVFLRAGLWGTEELKERLGKGLEGLVGQLNVMYVCPPK</sequence>
<dbReference type="InterPro" id="IPR036047">
    <property type="entry name" value="F-box-like_dom_sf"/>
</dbReference>
<dbReference type="EMBL" id="ML211257">
    <property type="protein sequence ID" value="TFK85362.1"/>
    <property type="molecule type" value="Genomic_DNA"/>
</dbReference>
<name>A0A5C3P7X2_9APHY</name>
<dbReference type="Proteomes" id="UP000308197">
    <property type="component" value="Unassembled WGS sequence"/>
</dbReference>
<dbReference type="Gene3D" id="1.20.1280.50">
    <property type="match status" value="1"/>
</dbReference>